<protein>
    <recommendedName>
        <fullName evidence="4">Chitobiosyldiphosphodolichol beta-mannosyltransferase</fullName>
        <ecNumber evidence="3">2.4.1.142</ecNumber>
    </recommendedName>
</protein>
<feature type="transmembrane region" description="Helical" evidence="13">
    <location>
        <begin position="132"/>
        <end position="151"/>
    </location>
</feature>
<dbReference type="GeneID" id="87957314"/>
<keyword evidence="10 13" id="KW-0472">Membrane</keyword>
<evidence type="ECO:0000256" key="10">
    <source>
        <dbReference type="ARBA" id="ARBA00023136"/>
    </source>
</evidence>
<comment type="pathway">
    <text evidence="2">Protein modification; protein glycosylation.</text>
</comment>
<evidence type="ECO:0000256" key="2">
    <source>
        <dbReference type="ARBA" id="ARBA00004922"/>
    </source>
</evidence>
<evidence type="ECO:0000256" key="9">
    <source>
        <dbReference type="ARBA" id="ARBA00022989"/>
    </source>
</evidence>
<dbReference type="EMBL" id="CP141887">
    <property type="protein sequence ID" value="WRT68208.1"/>
    <property type="molecule type" value="Genomic_DNA"/>
</dbReference>
<evidence type="ECO:0000256" key="1">
    <source>
        <dbReference type="ARBA" id="ARBA00004389"/>
    </source>
</evidence>
<dbReference type="PANTHER" id="PTHR13036">
    <property type="entry name" value="BETA1,4 MANNOSYLTRANSFERASE"/>
    <property type="match status" value="1"/>
</dbReference>
<dbReference type="Gene3D" id="3.40.50.2000">
    <property type="entry name" value="Glycogen Phosphorylase B"/>
    <property type="match status" value="1"/>
</dbReference>
<organism evidence="14 15">
    <name type="scientific">Kwoniella shivajii</name>
    <dbReference type="NCBI Taxonomy" id="564305"/>
    <lineage>
        <taxon>Eukaryota</taxon>
        <taxon>Fungi</taxon>
        <taxon>Dikarya</taxon>
        <taxon>Basidiomycota</taxon>
        <taxon>Agaricomycotina</taxon>
        <taxon>Tremellomycetes</taxon>
        <taxon>Tremellales</taxon>
        <taxon>Cryptococcaceae</taxon>
        <taxon>Kwoniella</taxon>
    </lineage>
</organism>
<dbReference type="EC" id="2.4.1.142" evidence="3"/>
<dbReference type="PANTHER" id="PTHR13036:SF0">
    <property type="entry name" value="CHITOBIOSYLDIPHOSPHODOLICHOL BETA-MANNOSYLTRANSFERASE"/>
    <property type="match status" value="1"/>
</dbReference>
<evidence type="ECO:0000256" key="13">
    <source>
        <dbReference type="SAM" id="Phobius"/>
    </source>
</evidence>
<name>A0ABZ1D2M8_9TREE</name>
<proteinExistence type="predicted"/>
<keyword evidence="9 13" id="KW-1133">Transmembrane helix</keyword>
<keyword evidence="6" id="KW-0808">Transferase</keyword>
<feature type="transmembrane region" description="Helical" evidence="13">
    <location>
        <begin position="30"/>
        <end position="50"/>
    </location>
</feature>
<feature type="region of interest" description="Disordered" evidence="12">
    <location>
        <begin position="476"/>
        <end position="497"/>
    </location>
</feature>
<dbReference type="InterPro" id="IPR026051">
    <property type="entry name" value="ALG1-like"/>
</dbReference>
<evidence type="ECO:0000256" key="5">
    <source>
        <dbReference type="ARBA" id="ARBA00022676"/>
    </source>
</evidence>
<evidence type="ECO:0000313" key="15">
    <source>
        <dbReference type="Proteomes" id="UP001329825"/>
    </source>
</evidence>
<dbReference type="RefSeq" id="XP_062792948.1">
    <property type="nucleotide sequence ID" value="XM_062936897.1"/>
</dbReference>
<dbReference type="SUPFAM" id="SSF53756">
    <property type="entry name" value="UDP-Glycosyltransferase/glycogen phosphorylase"/>
    <property type="match status" value="1"/>
</dbReference>
<evidence type="ECO:0000256" key="6">
    <source>
        <dbReference type="ARBA" id="ARBA00022679"/>
    </source>
</evidence>
<evidence type="ECO:0000256" key="4">
    <source>
        <dbReference type="ARBA" id="ARBA00015841"/>
    </source>
</evidence>
<accession>A0ABZ1D2M8</accession>
<dbReference type="Proteomes" id="UP001329825">
    <property type="component" value="Chromosome 7"/>
</dbReference>
<evidence type="ECO:0000256" key="8">
    <source>
        <dbReference type="ARBA" id="ARBA00022824"/>
    </source>
</evidence>
<reference evidence="14 15" key="1">
    <citation type="submission" date="2024-01" db="EMBL/GenBank/DDBJ databases">
        <title>Comparative genomics of Cryptococcus and Kwoniella reveals pathogenesis evolution and contrasting modes of karyotype evolution via chromosome fusion or intercentromeric recombination.</title>
        <authorList>
            <person name="Coelho M.A."/>
            <person name="David-Palma M."/>
            <person name="Shea T."/>
            <person name="Bowers K."/>
            <person name="McGinley-Smith S."/>
            <person name="Mohammad A.W."/>
            <person name="Gnirke A."/>
            <person name="Yurkov A.M."/>
            <person name="Nowrousian M."/>
            <person name="Sun S."/>
            <person name="Cuomo C.A."/>
            <person name="Heitman J."/>
        </authorList>
    </citation>
    <scope>NUCLEOTIDE SEQUENCE [LARGE SCALE GENOMIC DNA]</scope>
    <source>
        <strain evidence="14">CBS 11374</strain>
    </source>
</reference>
<evidence type="ECO:0000256" key="11">
    <source>
        <dbReference type="ARBA" id="ARBA00024899"/>
    </source>
</evidence>
<comment type="subcellular location">
    <subcellularLocation>
        <location evidence="1">Endoplasmic reticulum membrane</location>
        <topology evidence="1">Single-pass membrane protein</topology>
    </subcellularLocation>
</comment>
<keyword evidence="7 13" id="KW-0812">Transmembrane</keyword>
<evidence type="ECO:0000313" key="14">
    <source>
        <dbReference type="EMBL" id="WRT68208.1"/>
    </source>
</evidence>
<gene>
    <name evidence="14" type="ORF">IL334_005183</name>
</gene>
<sequence length="516" mass="57749">MDPFHLPGFFPSKPLYDPFIDNPKGLPGHILFPIFLILIAPSTLFFVLLVRQTSLRPSRKKTATILVIGDIGRSPRMMYHSSSLAKKGYEAWIIGYNETKPINDLIDNSNIHILPLIEPPKSLSILPWFIRAPIRVIYQIYSVIHLIIWVIPCNTEYLFIQNPPSIPTLAVAQFIVLNTGSKLVVDWHNTGYSILAMRLGMKSPIVKVARWVEKTFGQSAYAHLFVTRALEEFLVKEWQLEGRKAVLHDRPPSHFQHTSVPQQHDLFTKLLPMLSPSLPPSLIGEGDSILFTQISSGEAQLRSDRPALVVSSTSWTADEDFSLLVTALDAYQISLNAGTDLPKLIVIITGKGGLRQAFEKIVQGRERTTWKDITVRCVFVPSEDYPTLLGSADLGVSLHSSSSGRDLPMKVVDMFGCGIPVLARKFGCIGELVKDGKNGMVFEDGEEMGKQLINVMDGFPSSNKLDDLKKYFDKPQSSYPDATKSGKPGNPEDEWSTWDENWDKVVYDGLLNTSRR</sequence>
<dbReference type="Pfam" id="PF13692">
    <property type="entry name" value="Glyco_trans_1_4"/>
    <property type="match status" value="1"/>
</dbReference>
<evidence type="ECO:0000256" key="7">
    <source>
        <dbReference type="ARBA" id="ARBA00022692"/>
    </source>
</evidence>
<evidence type="ECO:0000256" key="12">
    <source>
        <dbReference type="SAM" id="MobiDB-lite"/>
    </source>
</evidence>
<evidence type="ECO:0000256" key="3">
    <source>
        <dbReference type="ARBA" id="ARBA00012611"/>
    </source>
</evidence>
<keyword evidence="15" id="KW-1185">Reference proteome</keyword>
<keyword evidence="8" id="KW-0256">Endoplasmic reticulum</keyword>
<keyword evidence="5" id="KW-0328">Glycosyltransferase</keyword>
<comment type="function">
    <text evidence="11">Participates in the formation of the lipid-linked precursor oligosaccharide for N-glycosylation. Involved in assembling the dolichol-pyrophosphate-GlcNAc(2)-Man(5) intermediate on the cytoplasmic surface of the ER.</text>
</comment>